<accession>A0A7D4QNW3</accession>
<keyword evidence="2" id="KW-0201">Cytochrome c-type biogenesis</keyword>
<gene>
    <name evidence="7" type="ORF">HQ865_24655</name>
</gene>
<evidence type="ECO:0000259" key="6">
    <source>
        <dbReference type="PROSITE" id="PS51352"/>
    </source>
</evidence>
<dbReference type="CDD" id="cd02966">
    <property type="entry name" value="TlpA_like_family"/>
    <property type="match status" value="1"/>
</dbReference>
<evidence type="ECO:0000256" key="5">
    <source>
        <dbReference type="SAM" id="SignalP"/>
    </source>
</evidence>
<proteinExistence type="predicted"/>
<protein>
    <submittedName>
        <fullName evidence="7">TlpA family protein disulfide reductase</fullName>
    </submittedName>
</protein>
<dbReference type="RefSeq" id="WP_173417455.1">
    <property type="nucleotide sequence ID" value="NZ_CP054139.1"/>
</dbReference>
<keyword evidence="5" id="KW-0732">Signal</keyword>
<dbReference type="InterPro" id="IPR050553">
    <property type="entry name" value="Thioredoxin_ResA/DsbE_sf"/>
</dbReference>
<feature type="chain" id="PRO_5028822487" evidence="5">
    <location>
        <begin position="22"/>
        <end position="458"/>
    </location>
</feature>
<evidence type="ECO:0000256" key="3">
    <source>
        <dbReference type="ARBA" id="ARBA00023157"/>
    </source>
</evidence>
<dbReference type="AlphaFoldDB" id="A0A7D4QNW3"/>
<sequence length="458" mass="51353">MNFKKVFALAVAASLSISAFAQNAVKVSGRLEISKRPVKLFKIKEGKLAEIASSIPDNGKFGFLFFPEQEGFYVIGTGTDVNPADNYTFYFKSGDQLDLTLINKGYALNGTLNSKENMVLKQWHDLTDPLYQKAINFPGSMSTFVDYFPQQEEIVAKSKTFLITNKSGNAKFDREMKNLMEMDLINYATNFLNTPRTAHPSVEEYSDFYGTIKSKEIARTTGMVYNYPWGQRVLTSLIMVNMRQDRQSFGAGDSGLTNMLAYVPNDTLKGNIVLDNLGRYKSAEAYTATASKFDKYIITTSQKEKASALLSPLLTYKAGTEALQFTYPDKEGKQVSFASMKGKVVLVDVWATWCGPCRQELPFLKQLEKDLEGQPIQFVSISVDAEKDKDKWLKMIKDDQLGGTQLFAGVNNEFSKYYKINGIPRFLVFDKNGKIVDVDSARPSNAKLKELLVKEAAK</sequence>
<dbReference type="Pfam" id="PF08534">
    <property type="entry name" value="Redoxin"/>
    <property type="match status" value="1"/>
</dbReference>
<dbReference type="Gene3D" id="3.40.30.10">
    <property type="entry name" value="Glutaredoxin"/>
    <property type="match status" value="1"/>
</dbReference>
<dbReference type="InterPro" id="IPR013740">
    <property type="entry name" value="Redoxin"/>
</dbReference>
<dbReference type="PROSITE" id="PS51352">
    <property type="entry name" value="THIOREDOXIN_2"/>
    <property type="match status" value="1"/>
</dbReference>
<evidence type="ECO:0000256" key="1">
    <source>
        <dbReference type="ARBA" id="ARBA00004196"/>
    </source>
</evidence>
<dbReference type="SUPFAM" id="SSF52833">
    <property type="entry name" value="Thioredoxin-like"/>
    <property type="match status" value="1"/>
</dbReference>
<dbReference type="Proteomes" id="UP000505355">
    <property type="component" value="Chromosome"/>
</dbReference>
<dbReference type="GO" id="GO:0030313">
    <property type="term" value="C:cell envelope"/>
    <property type="evidence" value="ECO:0007669"/>
    <property type="project" value="UniProtKB-SubCell"/>
</dbReference>
<dbReference type="PANTHER" id="PTHR42852">
    <property type="entry name" value="THIOL:DISULFIDE INTERCHANGE PROTEIN DSBE"/>
    <property type="match status" value="1"/>
</dbReference>
<evidence type="ECO:0000256" key="2">
    <source>
        <dbReference type="ARBA" id="ARBA00022748"/>
    </source>
</evidence>
<dbReference type="PANTHER" id="PTHR42852:SF6">
    <property type="entry name" value="THIOL:DISULFIDE INTERCHANGE PROTEIN DSBE"/>
    <property type="match status" value="1"/>
</dbReference>
<comment type="subcellular location">
    <subcellularLocation>
        <location evidence="1">Cell envelope</location>
    </subcellularLocation>
</comment>
<dbReference type="GO" id="GO:0016491">
    <property type="term" value="F:oxidoreductase activity"/>
    <property type="evidence" value="ECO:0007669"/>
    <property type="project" value="InterPro"/>
</dbReference>
<feature type="signal peptide" evidence="5">
    <location>
        <begin position="1"/>
        <end position="21"/>
    </location>
</feature>
<keyword evidence="3" id="KW-1015">Disulfide bond</keyword>
<dbReference type="InterPro" id="IPR013766">
    <property type="entry name" value="Thioredoxin_domain"/>
</dbReference>
<evidence type="ECO:0000256" key="4">
    <source>
        <dbReference type="ARBA" id="ARBA00023284"/>
    </source>
</evidence>
<dbReference type="EMBL" id="CP054139">
    <property type="protein sequence ID" value="QKJ32810.1"/>
    <property type="molecule type" value="Genomic_DNA"/>
</dbReference>
<dbReference type="InterPro" id="IPR036249">
    <property type="entry name" value="Thioredoxin-like_sf"/>
</dbReference>
<dbReference type="GO" id="GO:0017004">
    <property type="term" value="P:cytochrome complex assembly"/>
    <property type="evidence" value="ECO:0007669"/>
    <property type="project" value="UniProtKB-KW"/>
</dbReference>
<name>A0A7D4QNW3_9SPHI</name>
<evidence type="ECO:0000313" key="8">
    <source>
        <dbReference type="Proteomes" id="UP000505355"/>
    </source>
</evidence>
<evidence type="ECO:0000313" key="7">
    <source>
        <dbReference type="EMBL" id="QKJ32810.1"/>
    </source>
</evidence>
<keyword evidence="8" id="KW-1185">Reference proteome</keyword>
<reference evidence="7 8" key="1">
    <citation type="submission" date="2020-05" db="EMBL/GenBank/DDBJ databases">
        <title>Mucilaginibacter mali sp. nov.</title>
        <authorList>
            <person name="Kim H.S."/>
            <person name="Lee K.C."/>
            <person name="Suh M.K."/>
            <person name="Kim J.-S."/>
            <person name="Han K.-I."/>
            <person name="Eom M.K."/>
            <person name="Shin Y.K."/>
            <person name="Lee J.-S."/>
        </authorList>
    </citation>
    <scope>NUCLEOTIDE SEQUENCE [LARGE SCALE GENOMIC DNA]</scope>
    <source>
        <strain evidence="7 8">G2-14</strain>
    </source>
</reference>
<dbReference type="KEGG" id="mmab:HQ865_24655"/>
<dbReference type="InterPro" id="IPR017937">
    <property type="entry name" value="Thioredoxin_CS"/>
</dbReference>
<feature type="domain" description="Thioredoxin" evidence="6">
    <location>
        <begin position="316"/>
        <end position="458"/>
    </location>
</feature>
<keyword evidence="4" id="KW-0676">Redox-active center</keyword>
<dbReference type="PROSITE" id="PS00194">
    <property type="entry name" value="THIOREDOXIN_1"/>
    <property type="match status" value="1"/>
</dbReference>
<organism evidence="7 8">
    <name type="scientific">Mucilaginibacter mali</name>
    <dbReference type="NCBI Taxonomy" id="2740462"/>
    <lineage>
        <taxon>Bacteria</taxon>
        <taxon>Pseudomonadati</taxon>
        <taxon>Bacteroidota</taxon>
        <taxon>Sphingobacteriia</taxon>
        <taxon>Sphingobacteriales</taxon>
        <taxon>Sphingobacteriaceae</taxon>
        <taxon>Mucilaginibacter</taxon>
    </lineage>
</organism>